<keyword evidence="1" id="KW-0175">Coiled coil</keyword>
<protein>
    <submittedName>
        <fullName evidence="4">NA</fullName>
    </submittedName>
</protein>
<feature type="coiled-coil region" evidence="1">
    <location>
        <begin position="175"/>
        <end position="209"/>
    </location>
</feature>
<dbReference type="RefSeq" id="WP_011527376.1">
    <property type="nucleotide sequence ID" value="NC_008014.1"/>
</dbReference>
<dbReference type="HOGENOM" id="CLU_393703_0_0_7"/>
<dbReference type="Gene3D" id="2.40.128.130">
    <property type="entry name" value="Autotransporter beta-domain"/>
    <property type="match status" value="1"/>
</dbReference>
<proteinExistence type="predicted"/>
<feature type="domain" description="Autotransporter" evidence="3">
    <location>
        <begin position="483"/>
        <end position="675"/>
    </location>
</feature>
<keyword evidence="5" id="KW-1185">Reference proteome</keyword>
<sequence length="700" mass="80747">MKKLMQQTICIQQVMKVFFLFLYILLVDSVEISLAMHKQVGLDLRFRSSFSSNQCCWLSIPNMYSILRNSVEKDLQIWEEERQCCKANMKWLRSQINFFHKEILILESQITYWREQQRYWNSSSGRAWRNSFLFWQDRAHHGDKYKRRFYKERCTFSEDCRKNTWIASGFCWHCEIDAKAEVKKLQKSIEQTQKKIVMLESCRQQLNNNALKGYLERKKTWKQRFCLWTAADQRALGMFQQQSDDEDDLTHVDSSSDEDSNSSSDEYESCDEEFFDAVEDLSTAGLQDESEAPARGIVLSTQGNKEGAKDSTTDGGQQSSEVKYSSLKLMGQSACKVKADFIPGYNLGGHISSLIGMQGILLDISDQVSIILKTLPLKAYEFSDDEIDNFSLNRKNALVFLTGRKRLHRLYPTFSKKEKVHFPLYRTFFTVEGYKTNLEYKTRLGQAGIIIDSCSDMCIGLSYYHQANEMKKYGEVRLGSGIGSSKAKTELEAISAMMVWNPNKKGITGHIVSFYGWGSIKNTRSFTHMDGELHVKGNPEAYLMGGLLQVGYTIFQSNTLSVTPYIELMASTVGWNAFKEFSGLLPCEVSRNTERKVEKRIGIRSHWKTTNTSQLQTWMSAVLGTQHTNSISSKPIIALTDKYKASVPGYKRNYTRFECGFVYSMKLSERLEMNLSGLTHIMNTKRYTEQNINLQWTYFY</sequence>
<evidence type="ECO:0000256" key="2">
    <source>
        <dbReference type="SAM" id="MobiDB-lite"/>
    </source>
</evidence>
<keyword evidence="4" id="KW-0614">Plasmid</keyword>
<feature type="compositionally biased region" description="Acidic residues" evidence="2">
    <location>
        <begin position="255"/>
        <end position="266"/>
    </location>
</feature>
<dbReference type="EMBL" id="AM180255">
    <property type="protein sequence ID" value="CAJ54009.1"/>
    <property type="molecule type" value="Genomic_DNA"/>
</dbReference>
<dbReference type="InterPro" id="IPR005546">
    <property type="entry name" value="Autotransporte_beta"/>
</dbReference>
<geneLocation type="plasmid" evidence="5">
    <name>pLaw3</name>
</geneLocation>
<evidence type="ECO:0000256" key="1">
    <source>
        <dbReference type="SAM" id="Coils"/>
    </source>
</evidence>
<accession>Q1MNS4</accession>
<dbReference type="Proteomes" id="UP000002430">
    <property type="component" value="Plasmid 3"/>
</dbReference>
<gene>
    <name evidence="4" type="ordered locus">LIC057</name>
</gene>
<evidence type="ECO:0000313" key="5">
    <source>
        <dbReference type="Proteomes" id="UP000002430"/>
    </source>
</evidence>
<feature type="region of interest" description="Disordered" evidence="2">
    <location>
        <begin position="242"/>
        <end position="266"/>
    </location>
</feature>
<dbReference type="InterPro" id="IPR036709">
    <property type="entry name" value="Autotransporte_beta_dom_sf"/>
</dbReference>
<evidence type="ECO:0000259" key="3">
    <source>
        <dbReference type="Pfam" id="PF03797"/>
    </source>
</evidence>
<reference evidence="4 5" key="1">
    <citation type="submission" date="2005-11" db="EMBL/GenBank/DDBJ databases">
        <title>The complete genome sequence of Lawsonia intracellularis: the causative agent of proliferative enteropathy.</title>
        <authorList>
            <person name="Kaur K."/>
            <person name="Zhang Q."/>
            <person name="Beckler D."/>
            <person name="Munir S."/>
            <person name="Li L."/>
            <person name="Kinsley K."/>
            <person name="Herron L."/>
            <person name="Peterson A."/>
            <person name="May B."/>
            <person name="Singh S."/>
            <person name="Gebhart C."/>
            <person name="Kapur V."/>
        </authorList>
    </citation>
    <scope>NUCLEOTIDE SEQUENCE [LARGE SCALE GENOMIC DNA]</scope>
    <source>
        <strain evidence="4 5">PHE/MN1-00</strain>
        <plasmid evidence="5">pLaw3</plasmid>
    </source>
</reference>
<feature type="region of interest" description="Disordered" evidence="2">
    <location>
        <begin position="300"/>
        <end position="320"/>
    </location>
</feature>
<dbReference type="AlphaFoldDB" id="Q1MNS4"/>
<organism evidence="4 5">
    <name type="scientific">Lawsonia intracellularis (strain PHE/MN1-00)</name>
    <dbReference type="NCBI Taxonomy" id="363253"/>
    <lineage>
        <taxon>Bacteria</taxon>
        <taxon>Pseudomonadati</taxon>
        <taxon>Thermodesulfobacteriota</taxon>
        <taxon>Desulfovibrionia</taxon>
        <taxon>Desulfovibrionales</taxon>
        <taxon>Desulfovibrionaceae</taxon>
        <taxon>Lawsonia</taxon>
    </lineage>
</organism>
<evidence type="ECO:0000313" key="4">
    <source>
        <dbReference type="EMBL" id="CAJ54009.1"/>
    </source>
</evidence>
<dbReference type="Pfam" id="PF03797">
    <property type="entry name" value="Autotransporter"/>
    <property type="match status" value="1"/>
</dbReference>
<dbReference type="SUPFAM" id="SSF103515">
    <property type="entry name" value="Autotransporter"/>
    <property type="match status" value="1"/>
</dbReference>
<dbReference type="KEGG" id="lip:LIC057"/>
<name>Q1MNS4_LAWIP</name>